<dbReference type="EMBL" id="AMCI01003598">
    <property type="protein sequence ID" value="EJW99927.1"/>
    <property type="molecule type" value="Genomic_DNA"/>
</dbReference>
<evidence type="ECO:0000313" key="1">
    <source>
        <dbReference type="EMBL" id="EJW99927.1"/>
    </source>
</evidence>
<protein>
    <submittedName>
        <fullName evidence="1">Uncharacterized protein</fullName>
    </submittedName>
</protein>
<accession>J9GDR1</accession>
<dbReference type="AlphaFoldDB" id="J9GDR1"/>
<comment type="caution">
    <text evidence="1">The sequence shown here is derived from an EMBL/GenBank/DDBJ whole genome shotgun (WGS) entry which is preliminary data.</text>
</comment>
<gene>
    <name evidence="1" type="ORF">EVA_11967</name>
</gene>
<organism evidence="1">
    <name type="scientific">gut metagenome</name>
    <dbReference type="NCBI Taxonomy" id="749906"/>
    <lineage>
        <taxon>unclassified sequences</taxon>
        <taxon>metagenomes</taxon>
        <taxon>organismal metagenomes</taxon>
    </lineage>
</organism>
<reference evidence="1" key="1">
    <citation type="journal article" date="2012" name="PLoS ONE">
        <title>Gene sets for utilization of primary and secondary nutrition supplies in the distal gut of endangered iberian lynx.</title>
        <authorList>
            <person name="Alcaide M."/>
            <person name="Messina E."/>
            <person name="Richter M."/>
            <person name="Bargiela R."/>
            <person name="Peplies J."/>
            <person name="Huws S.A."/>
            <person name="Newbold C.J."/>
            <person name="Golyshin P.N."/>
            <person name="Simon M.A."/>
            <person name="Lopez G."/>
            <person name="Yakimov M.M."/>
            <person name="Ferrer M."/>
        </authorList>
    </citation>
    <scope>NUCLEOTIDE SEQUENCE</scope>
</reference>
<proteinExistence type="predicted"/>
<name>J9GDR1_9ZZZZ</name>
<sequence>MNFRPSGSHCVLLTSADRKKSGGCMNRTCSVRDWTCFIPTGAGLTTV</sequence>